<evidence type="ECO:0000256" key="10">
    <source>
        <dbReference type="SAM" id="Phobius"/>
    </source>
</evidence>
<evidence type="ECO:0000256" key="3">
    <source>
        <dbReference type="ARBA" id="ARBA00022475"/>
    </source>
</evidence>
<comment type="caution">
    <text evidence="12">The sequence shown here is derived from an EMBL/GenBank/DDBJ whole genome shotgun (WGS) entry which is preliminary data.</text>
</comment>
<evidence type="ECO:0000256" key="5">
    <source>
        <dbReference type="ARBA" id="ARBA00022989"/>
    </source>
</evidence>
<dbReference type="GO" id="GO:0050906">
    <property type="term" value="P:detection of stimulus involved in sensory perception"/>
    <property type="evidence" value="ECO:0007669"/>
    <property type="project" value="UniProtKB-ARBA"/>
</dbReference>
<dbReference type="AlphaFoldDB" id="A0A3R7MGU1"/>
<dbReference type="EMBL" id="QCYY01001695">
    <property type="protein sequence ID" value="ROT76094.1"/>
    <property type="molecule type" value="Genomic_DNA"/>
</dbReference>
<name>A0A3R7MGU1_PENVA</name>
<evidence type="ECO:0000256" key="7">
    <source>
        <dbReference type="ARBA" id="ARBA00023170"/>
    </source>
</evidence>
<evidence type="ECO:0000313" key="13">
    <source>
        <dbReference type="Proteomes" id="UP000283509"/>
    </source>
</evidence>
<keyword evidence="5 10" id="KW-1133">Transmembrane helix</keyword>
<keyword evidence="6 10" id="KW-0472">Membrane</keyword>
<dbReference type="GO" id="GO:0015276">
    <property type="term" value="F:ligand-gated monoatomic ion channel activity"/>
    <property type="evidence" value="ECO:0007669"/>
    <property type="project" value="InterPro"/>
</dbReference>
<protein>
    <submittedName>
        <fullName evidence="12">Variant Ionotropic Glutamate Receptor</fullName>
    </submittedName>
</protein>
<dbReference type="PANTHER" id="PTHR42643">
    <property type="entry name" value="IONOTROPIC RECEPTOR 20A-RELATED"/>
    <property type="match status" value="1"/>
</dbReference>
<dbReference type="GO" id="GO:0005886">
    <property type="term" value="C:plasma membrane"/>
    <property type="evidence" value="ECO:0007669"/>
    <property type="project" value="UniProtKB-SubCell"/>
</dbReference>
<feature type="compositionally biased region" description="Pro residues" evidence="9">
    <location>
        <begin position="422"/>
        <end position="465"/>
    </location>
</feature>
<evidence type="ECO:0000256" key="6">
    <source>
        <dbReference type="ARBA" id="ARBA00023136"/>
    </source>
</evidence>
<comment type="subcellular location">
    <subcellularLocation>
        <location evidence="1">Cell membrane</location>
        <topology evidence="1">Multi-pass membrane protein</topology>
    </subcellularLocation>
</comment>
<evidence type="ECO:0000256" key="8">
    <source>
        <dbReference type="ARBA" id="ARBA00023180"/>
    </source>
</evidence>
<keyword evidence="4 10" id="KW-0812">Transmembrane</keyword>
<keyword evidence="7 12" id="KW-0675">Receptor</keyword>
<keyword evidence="3" id="KW-1003">Cell membrane</keyword>
<dbReference type="Pfam" id="PF00060">
    <property type="entry name" value="Lig_chan"/>
    <property type="match status" value="1"/>
</dbReference>
<dbReference type="InterPro" id="IPR001320">
    <property type="entry name" value="Iontro_rcpt_C"/>
</dbReference>
<organism evidence="12 13">
    <name type="scientific">Penaeus vannamei</name>
    <name type="common">Whiteleg shrimp</name>
    <name type="synonym">Litopenaeus vannamei</name>
    <dbReference type="NCBI Taxonomy" id="6689"/>
    <lineage>
        <taxon>Eukaryota</taxon>
        <taxon>Metazoa</taxon>
        <taxon>Ecdysozoa</taxon>
        <taxon>Arthropoda</taxon>
        <taxon>Crustacea</taxon>
        <taxon>Multicrustacea</taxon>
        <taxon>Malacostraca</taxon>
        <taxon>Eumalacostraca</taxon>
        <taxon>Eucarida</taxon>
        <taxon>Decapoda</taxon>
        <taxon>Dendrobranchiata</taxon>
        <taxon>Penaeoidea</taxon>
        <taxon>Penaeidae</taxon>
        <taxon>Penaeus</taxon>
    </lineage>
</organism>
<evidence type="ECO:0000313" key="12">
    <source>
        <dbReference type="EMBL" id="ROT76094.1"/>
    </source>
</evidence>
<accession>A0A3R7MGU1</accession>
<evidence type="ECO:0000256" key="2">
    <source>
        <dbReference type="ARBA" id="ARBA00008685"/>
    </source>
</evidence>
<sequence>MIPLASFHGAAVPVTVRPWMPNWMETQTATEGGANATVYSGTDYLALKTVAETLNFTVSQVEARDFVEIDRLVEGREVFLCPLIHSMLPERLERYDFTRWYTFLHRVFAMRTPAPTPPWASLVTPLSGEVWAAVVVATGLVALALRLMHCLGGDWYPTLGNGLLQLYKTLLGQDLAQRRLTATATRLVINAWLAFSLIVGVAYRTNLMAALILRSQPPRPETVEELVQAVDRINIPPYGKYWKDFYLSSPSSVYRAVGELLFVGPSIEEALELAAKENHAVISNRMFLDYAIASNFSSAASGPTLYTGKGSVDTVPAGWIVPQGAPYKRQLDRLLTAFVENGLFLKWHRDTMEEARVESLRRQKEERGAEETVGQGGGDRTLTLYHMQGPLCILGLGLGLAGLAFLAELVLGRWSAARPRRPSPPLLSSSPPPPLSSSPPSPIVFPSPLPYPSSPPPLSSSPLPPVLIAVSDS</sequence>
<dbReference type="SUPFAM" id="SSF53850">
    <property type="entry name" value="Periplasmic binding protein-like II"/>
    <property type="match status" value="1"/>
</dbReference>
<dbReference type="Proteomes" id="UP000283509">
    <property type="component" value="Unassembled WGS sequence"/>
</dbReference>
<proteinExistence type="inferred from homology"/>
<reference evidence="12 13" key="1">
    <citation type="submission" date="2018-04" db="EMBL/GenBank/DDBJ databases">
        <authorList>
            <person name="Zhang X."/>
            <person name="Yuan J."/>
            <person name="Li F."/>
            <person name="Xiang J."/>
        </authorList>
    </citation>
    <scope>NUCLEOTIDE SEQUENCE [LARGE SCALE GENOMIC DNA]</scope>
    <source>
        <tissue evidence="12">Muscle</tissue>
    </source>
</reference>
<keyword evidence="13" id="KW-1185">Reference proteome</keyword>
<feature type="domain" description="Ionotropic glutamate receptor C-terminal" evidence="11">
    <location>
        <begin position="129"/>
        <end position="398"/>
    </location>
</feature>
<feature type="compositionally biased region" description="Basic and acidic residues" evidence="9">
    <location>
        <begin position="359"/>
        <end position="370"/>
    </location>
</feature>
<evidence type="ECO:0000256" key="4">
    <source>
        <dbReference type="ARBA" id="ARBA00022692"/>
    </source>
</evidence>
<keyword evidence="8" id="KW-0325">Glycoprotein</keyword>
<feature type="region of interest" description="Disordered" evidence="9">
    <location>
        <begin position="359"/>
        <end position="378"/>
    </location>
</feature>
<dbReference type="PANTHER" id="PTHR42643:SF24">
    <property type="entry name" value="IONOTROPIC RECEPTOR 60A"/>
    <property type="match status" value="1"/>
</dbReference>
<feature type="region of interest" description="Disordered" evidence="9">
    <location>
        <begin position="420"/>
        <end position="465"/>
    </location>
</feature>
<reference evidence="12 13" key="2">
    <citation type="submission" date="2019-01" db="EMBL/GenBank/DDBJ databases">
        <title>The decoding of complex shrimp genome reveals the adaptation for benthos swimmer, frequently molting mechanism and breeding impact on genome.</title>
        <authorList>
            <person name="Sun Y."/>
            <person name="Gao Y."/>
            <person name="Yu Y."/>
        </authorList>
    </citation>
    <scope>NUCLEOTIDE SEQUENCE [LARGE SCALE GENOMIC DNA]</scope>
    <source>
        <tissue evidence="12">Muscle</tissue>
    </source>
</reference>
<gene>
    <name evidence="12" type="ORF">C7M84_005341</name>
</gene>
<dbReference type="OrthoDB" id="6368960at2759"/>
<comment type="similarity">
    <text evidence="2">Belongs to the glutamate-gated ion channel (TC 1.A.10.1) family.</text>
</comment>
<evidence type="ECO:0000256" key="1">
    <source>
        <dbReference type="ARBA" id="ARBA00004651"/>
    </source>
</evidence>
<feature type="transmembrane region" description="Helical" evidence="10">
    <location>
        <begin position="393"/>
        <end position="411"/>
    </location>
</feature>
<dbReference type="InterPro" id="IPR052192">
    <property type="entry name" value="Insect_Ionotropic_Sensory_Rcpt"/>
</dbReference>
<evidence type="ECO:0000259" key="11">
    <source>
        <dbReference type="Pfam" id="PF00060"/>
    </source>
</evidence>
<dbReference type="Gene3D" id="1.10.287.70">
    <property type="match status" value="1"/>
</dbReference>
<evidence type="ECO:0000256" key="9">
    <source>
        <dbReference type="SAM" id="MobiDB-lite"/>
    </source>
</evidence>